<evidence type="ECO:0000256" key="1">
    <source>
        <dbReference type="SAM" id="Phobius"/>
    </source>
</evidence>
<keyword evidence="1" id="KW-1133">Transmembrane helix</keyword>
<dbReference type="EMBL" id="JBFOLJ010000010">
    <property type="protein sequence ID" value="KAL2502655.1"/>
    <property type="molecule type" value="Genomic_DNA"/>
</dbReference>
<protein>
    <submittedName>
        <fullName evidence="2">Inorganic phosphate transporter 1-4</fullName>
    </submittedName>
</protein>
<keyword evidence="1" id="KW-0472">Membrane</keyword>
<proteinExistence type="predicted"/>
<evidence type="ECO:0000313" key="3">
    <source>
        <dbReference type="Proteomes" id="UP001604277"/>
    </source>
</evidence>
<organism evidence="2 3">
    <name type="scientific">Forsythia ovata</name>
    <dbReference type="NCBI Taxonomy" id="205694"/>
    <lineage>
        <taxon>Eukaryota</taxon>
        <taxon>Viridiplantae</taxon>
        <taxon>Streptophyta</taxon>
        <taxon>Embryophyta</taxon>
        <taxon>Tracheophyta</taxon>
        <taxon>Spermatophyta</taxon>
        <taxon>Magnoliopsida</taxon>
        <taxon>eudicotyledons</taxon>
        <taxon>Gunneridae</taxon>
        <taxon>Pentapetalae</taxon>
        <taxon>asterids</taxon>
        <taxon>lamiids</taxon>
        <taxon>Lamiales</taxon>
        <taxon>Oleaceae</taxon>
        <taxon>Forsythieae</taxon>
        <taxon>Forsythia</taxon>
    </lineage>
</organism>
<dbReference type="Proteomes" id="UP001604277">
    <property type="component" value="Unassembled WGS sequence"/>
</dbReference>
<feature type="transmembrane region" description="Helical" evidence="1">
    <location>
        <begin position="90"/>
        <end position="108"/>
    </location>
</feature>
<accession>A0ABD1SPL8</accession>
<evidence type="ECO:0000313" key="2">
    <source>
        <dbReference type="EMBL" id="KAL2502655.1"/>
    </source>
</evidence>
<name>A0ABD1SPL8_9LAMI</name>
<sequence>MKKRSGKKSRTKSMKKKYSVLVLEQTKAASDMSKVLQVKIESEPEKVERLDHEKVNVFGLFSKEFHGLYLLGTAKKIDVGYPTGIGVRNSLIVLGCVIFLEFFFTFLVPESKGKSLACFCTSFWP</sequence>
<keyword evidence="1" id="KW-0812">Transmembrane</keyword>
<comment type="caution">
    <text evidence="2">The sequence shown here is derived from an EMBL/GenBank/DDBJ whole genome shotgun (WGS) entry which is preliminary data.</text>
</comment>
<dbReference type="AlphaFoldDB" id="A0ABD1SPL8"/>
<keyword evidence="3" id="KW-1185">Reference proteome</keyword>
<reference evidence="3" key="1">
    <citation type="submission" date="2024-07" db="EMBL/GenBank/DDBJ databases">
        <title>Two chromosome-level genome assemblies of Korean endemic species Abeliophyllum distichum and Forsythia ovata (Oleaceae).</title>
        <authorList>
            <person name="Jang H."/>
        </authorList>
    </citation>
    <scope>NUCLEOTIDE SEQUENCE [LARGE SCALE GENOMIC DNA]</scope>
</reference>
<gene>
    <name evidence="2" type="ORF">Fot_36503</name>
</gene>